<evidence type="ECO:0000256" key="2">
    <source>
        <dbReference type="ARBA" id="ARBA00022475"/>
    </source>
</evidence>
<evidence type="ECO:0000256" key="1">
    <source>
        <dbReference type="ARBA" id="ARBA00004651"/>
    </source>
</evidence>
<comment type="caution">
    <text evidence="8">The sequence shown here is derived from an EMBL/GenBank/DDBJ whole genome shotgun (WGS) entry which is preliminary data.</text>
</comment>
<keyword evidence="4 6" id="KW-1133">Transmembrane helix</keyword>
<sequence length="154" mass="16763">MHLLSPKQVFRIVSILEAITWSGLLLAMGLRYLAQQEVPFFFAVGLAHGFVFLAFVVVTVIVGLNQRWGLGRIALVALSALPPYVTIVADVLLERRGMLAGGWRTEATDDPRDAHPLDRFLRWWLARPWLLATVVVGGVVGVTAALLVIGPPGG</sequence>
<keyword evidence="3 6" id="KW-0812">Transmembrane</keyword>
<feature type="domain" description="DUF3817" evidence="7">
    <location>
        <begin position="8"/>
        <end position="93"/>
    </location>
</feature>
<protein>
    <submittedName>
        <fullName evidence="8">Membrane protein</fullName>
    </submittedName>
</protein>
<name>A0AA37UPQ3_9MICO</name>
<gene>
    <name evidence="8" type="ORF">GCM10025874_20290</name>
</gene>
<evidence type="ECO:0000256" key="4">
    <source>
        <dbReference type="ARBA" id="ARBA00022989"/>
    </source>
</evidence>
<keyword evidence="9" id="KW-1185">Reference proteome</keyword>
<evidence type="ECO:0000256" key="6">
    <source>
        <dbReference type="SAM" id="Phobius"/>
    </source>
</evidence>
<reference evidence="8 9" key="1">
    <citation type="journal article" date="2014" name="Int. J. Syst. Evol. Microbiol.">
        <title>Complete genome sequence of Corynebacterium casei LMG S-19264T (=DSM 44701T), isolated from a smear-ripened cheese.</title>
        <authorList>
            <consortium name="US DOE Joint Genome Institute (JGI-PGF)"/>
            <person name="Walter F."/>
            <person name="Albersmeier A."/>
            <person name="Kalinowski J."/>
            <person name="Ruckert C."/>
        </authorList>
    </citation>
    <scope>NUCLEOTIDE SEQUENCE [LARGE SCALE GENOMIC DNA]</scope>
    <source>
        <strain evidence="8 9">NBRC 112289</strain>
    </source>
</reference>
<dbReference type="PANTHER" id="PTHR40077:SF1">
    <property type="entry name" value="MEMBRANE PROTEIN"/>
    <property type="match status" value="1"/>
</dbReference>
<feature type="transmembrane region" description="Helical" evidence="6">
    <location>
        <begin position="129"/>
        <end position="149"/>
    </location>
</feature>
<feature type="transmembrane region" description="Helical" evidence="6">
    <location>
        <begin position="70"/>
        <end position="93"/>
    </location>
</feature>
<dbReference type="EMBL" id="BSUL01000001">
    <property type="protein sequence ID" value="GMA28776.1"/>
    <property type="molecule type" value="Genomic_DNA"/>
</dbReference>
<evidence type="ECO:0000313" key="8">
    <source>
        <dbReference type="EMBL" id="GMA28776.1"/>
    </source>
</evidence>
<comment type="subcellular location">
    <subcellularLocation>
        <location evidence="1">Cell membrane</location>
        <topology evidence="1">Multi-pass membrane protein</topology>
    </subcellularLocation>
</comment>
<dbReference type="NCBIfam" id="TIGR03954">
    <property type="entry name" value="integ_memb_HG"/>
    <property type="match status" value="1"/>
</dbReference>
<keyword evidence="5 6" id="KW-0472">Membrane</keyword>
<feature type="transmembrane region" description="Helical" evidence="6">
    <location>
        <begin position="40"/>
        <end position="64"/>
    </location>
</feature>
<dbReference type="PANTHER" id="PTHR40077">
    <property type="entry name" value="MEMBRANE PROTEIN-RELATED"/>
    <property type="match status" value="1"/>
</dbReference>
<feature type="transmembrane region" description="Helical" evidence="6">
    <location>
        <begin position="12"/>
        <end position="33"/>
    </location>
</feature>
<accession>A0AA37UPQ3</accession>
<evidence type="ECO:0000256" key="5">
    <source>
        <dbReference type="ARBA" id="ARBA00023136"/>
    </source>
</evidence>
<proteinExistence type="predicted"/>
<dbReference type="GO" id="GO:0005886">
    <property type="term" value="C:plasma membrane"/>
    <property type="evidence" value="ECO:0007669"/>
    <property type="project" value="UniProtKB-SubCell"/>
</dbReference>
<dbReference type="RefSeq" id="WP_284232286.1">
    <property type="nucleotide sequence ID" value="NZ_BSUL01000001.1"/>
</dbReference>
<organism evidence="8 9">
    <name type="scientific">Arenivirga flava</name>
    <dbReference type="NCBI Taxonomy" id="1930060"/>
    <lineage>
        <taxon>Bacteria</taxon>
        <taxon>Bacillati</taxon>
        <taxon>Actinomycetota</taxon>
        <taxon>Actinomycetes</taxon>
        <taxon>Micrococcales</taxon>
        <taxon>Microbacteriaceae</taxon>
        <taxon>Arenivirga</taxon>
    </lineage>
</organism>
<evidence type="ECO:0000259" key="7">
    <source>
        <dbReference type="Pfam" id="PF12823"/>
    </source>
</evidence>
<dbReference type="Proteomes" id="UP001157160">
    <property type="component" value="Unassembled WGS sequence"/>
</dbReference>
<keyword evidence="2" id="KW-1003">Cell membrane</keyword>
<dbReference type="InterPro" id="IPR023845">
    <property type="entry name" value="DUF3817_TM"/>
</dbReference>
<evidence type="ECO:0000313" key="9">
    <source>
        <dbReference type="Proteomes" id="UP001157160"/>
    </source>
</evidence>
<dbReference type="AlphaFoldDB" id="A0AA37UPQ3"/>
<evidence type="ECO:0000256" key="3">
    <source>
        <dbReference type="ARBA" id="ARBA00022692"/>
    </source>
</evidence>
<dbReference type="Pfam" id="PF12823">
    <property type="entry name" value="DUF3817"/>
    <property type="match status" value="1"/>
</dbReference>